<evidence type="ECO:0000256" key="6">
    <source>
        <dbReference type="ARBA" id="ARBA00023180"/>
    </source>
</evidence>
<evidence type="ECO:0000256" key="5">
    <source>
        <dbReference type="ARBA" id="ARBA00023136"/>
    </source>
</evidence>
<dbReference type="GO" id="GO:0042285">
    <property type="term" value="F:xylosyltransferase activity"/>
    <property type="evidence" value="ECO:0007669"/>
    <property type="project" value="TreeGrafter"/>
</dbReference>
<keyword evidence="2" id="KW-0812">Transmembrane</keyword>
<keyword evidence="4" id="KW-1133">Transmembrane helix</keyword>
<organism evidence="9">
    <name type="scientific">Polytomella parva</name>
    <dbReference type="NCBI Taxonomy" id="51329"/>
    <lineage>
        <taxon>Eukaryota</taxon>
        <taxon>Viridiplantae</taxon>
        <taxon>Chlorophyta</taxon>
        <taxon>core chlorophytes</taxon>
        <taxon>Chlorophyceae</taxon>
        <taxon>CS clade</taxon>
        <taxon>Chlamydomonadales</taxon>
        <taxon>Chlamydomonadaceae</taxon>
        <taxon>Polytomella</taxon>
    </lineage>
</organism>
<proteinExistence type="predicted"/>
<dbReference type="EMBL" id="HBFM01021899">
    <property type="protein sequence ID" value="CAD8779388.1"/>
    <property type="molecule type" value="Transcribed_RNA"/>
</dbReference>
<evidence type="ECO:0000256" key="1">
    <source>
        <dbReference type="ARBA" id="ARBA00004606"/>
    </source>
</evidence>
<feature type="compositionally biased region" description="Low complexity" evidence="7">
    <location>
        <begin position="307"/>
        <end position="316"/>
    </location>
</feature>
<comment type="subcellular location">
    <subcellularLocation>
        <location evidence="1">Membrane</location>
        <topology evidence="1">Single-pass type II membrane protein</topology>
    </subcellularLocation>
</comment>
<evidence type="ECO:0000313" key="9">
    <source>
        <dbReference type="EMBL" id="CAD8779388.1"/>
    </source>
</evidence>
<feature type="compositionally biased region" description="Polar residues" evidence="7">
    <location>
        <begin position="322"/>
        <end position="331"/>
    </location>
</feature>
<dbReference type="Pfam" id="PF13896">
    <property type="entry name" value="Glyco_transf_49"/>
    <property type="match status" value="1"/>
</dbReference>
<feature type="region of interest" description="Disordered" evidence="7">
    <location>
        <begin position="288"/>
        <end position="331"/>
    </location>
</feature>
<keyword evidence="8" id="KW-0732">Signal</keyword>
<feature type="signal peptide" evidence="8">
    <location>
        <begin position="1"/>
        <end position="24"/>
    </location>
</feature>
<dbReference type="GO" id="GO:0035269">
    <property type="term" value="P:protein O-linked glycosylation via mannose"/>
    <property type="evidence" value="ECO:0007669"/>
    <property type="project" value="TreeGrafter"/>
</dbReference>
<name>A0A7S0YND3_9CHLO</name>
<reference evidence="9" key="1">
    <citation type="submission" date="2021-01" db="EMBL/GenBank/DDBJ databases">
        <authorList>
            <person name="Corre E."/>
            <person name="Pelletier E."/>
            <person name="Niang G."/>
            <person name="Scheremetjew M."/>
            <person name="Finn R."/>
            <person name="Kale V."/>
            <person name="Holt S."/>
            <person name="Cochrane G."/>
            <person name="Meng A."/>
            <person name="Brown T."/>
            <person name="Cohen L."/>
        </authorList>
    </citation>
    <scope>NUCLEOTIDE SEQUENCE</scope>
    <source>
        <strain evidence="9">SAG 63-3</strain>
    </source>
</reference>
<dbReference type="GO" id="GO:0016020">
    <property type="term" value="C:membrane"/>
    <property type="evidence" value="ECO:0007669"/>
    <property type="project" value="UniProtKB-SubCell"/>
</dbReference>
<dbReference type="GO" id="GO:0015020">
    <property type="term" value="F:glucuronosyltransferase activity"/>
    <property type="evidence" value="ECO:0007669"/>
    <property type="project" value="TreeGrafter"/>
</dbReference>
<dbReference type="AlphaFoldDB" id="A0A7S0YND3"/>
<keyword evidence="5" id="KW-0472">Membrane</keyword>
<evidence type="ECO:0000256" key="8">
    <source>
        <dbReference type="SAM" id="SignalP"/>
    </source>
</evidence>
<dbReference type="InterPro" id="IPR051292">
    <property type="entry name" value="Xyl/GlcA_transferase"/>
</dbReference>
<sequence>MNRFFVLSITFFCFILFSFPFCSAIENEFLKDLVDTSSSSIKQFIDPNEKSEHHPSFAEITHDRKKLLLSNMTKEAVKKQVNVSTSSSSNVKKSTRRISSPSVFKPERDYAQLLKCLNENQPQVAPTSRFSIILRNDSRYKVVKIWSSNLSVSADDFQPVSPSTLQPSLEKPNLSLSNVSKLGRGLKHKSLPLLTLVTQLTFDRKAQLEAMCKSFKGPVAAVVFQPLVQNTTYNTYPSNSVPHLANNDALIRPKNMRFLRSSNNDRDFKEDEKSTFFDDVDGDFGNSYDMNNSKHHGRSHAENDVQSSSNSSFNVSMDKSRNIGTDTTHNSLHVSPLRSLLANTASIGTAKEASDANAYDFSFPSTSTSSLSSSAAPSLSSSLPSASTFPPPIRPGPLDFTVNNLSRDAYEHLTSLINDIDDFMNFMRHSTSASEEYDGCDLTIMLVTEVYRTTKARRWFPINLLRNYGRMLAYTPYIAALDVDLIVSKSLVRNLAAAAKGDRAQSLLMQTMDAVPPVAVVLPAFIAARDVSLRRQLSMADAFAGMSKAQLRLYYDLKKLQPFDPDTVGHRPTNYRQWFRTTTPYQVAWRSRYEPWFMCNRLRCMWADVRFRGYGKNKITYALSAVVDGFKLVIHPSSFIVHRAHVPSVAAISHAESSLKKIKDGMMFVNTRLYRDVLDEMDNGTYVPKLDPATEKCRKSLWWLHSPVIGK</sequence>
<keyword evidence="6" id="KW-0325">Glycoprotein</keyword>
<dbReference type="PANTHER" id="PTHR12270">
    <property type="entry name" value="GLYCOSYLTRANSFERASE-RELATED"/>
    <property type="match status" value="1"/>
</dbReference>
<accession>A0A7S0YND3</accession>
<evidence type="ECO:0000256" key="3">
    <source>
        <dbReference type="ARBA" id="ARBA00022968"/>
    </source>
</evidence>
<gene>
    <name evidence="9" type="ORF">PPAR00522_LOCUS14257</name>
</gene>
<feature type="chain" id="PRO_5031170732" evidence="8">
    <location>
        <begin position="25"/>
        <end position="711"/>
    </location>
</feature>
<evidence type="ECO:0000256" key="4">
    <source>
        <dbReference type="ARBA" id="ARBA00022989"/>
    </source>
</evidence>
<evidence type="ECO:0000256" key="7">
    <source>
        <dbReference type="SAM" id="MobiDB-lite"/>
    </source>
</evidence>
<evidence type="ECO:0000256" key="2">
    <source>
        <dbReference type="ARBA" id="ARBA00022692"/>
    </source>
</evidence>
<keyword evidence="3" id="KW-0735">Signal-anchor</keyword>
<dbReference type="PANTHER" id="PTHR12270:SF52">
    <property type="entry name" value="GLYCOSYLTRANSFERASE-LIKE PROTEIN GNT13-RELATED"/>
    <property type="match status" value="1"/>
</dbReference>
<protein>
    <submittedName>
        <fullName evidence="9">Uncharacterized protein</fullName>
    </submittedName>
</protein>